<evidence type="ECO:0000256" key="5">
    <source>
        <dbReference type="ARBA" id="ARBA00022989"/>
    </source>
</evidence>
<keyword evidence="5 7" id="KW-1133">Transmembrane helix</keyword>
<feature type="transmembrane region" description="Helical" evidence="7">
    <location>
        <begin position="301"/>
        <end position="321"/>
    </location>
</feature>
<evidence type="ECO:0000256" key="2">
    <source>
        <dbReference type="ARBA" id="ARBA00008335"/>
    </source>
</evidence>
<evidence type="ECO:0000256" key="4">
    <source>
        <dbReference type="ARBA" id="ARBA00022692"/>
    </source>
</evidence>
<accession>A0ABS1TB73</accession>
<feature type="transmembrane region" description="Helical" evidence="7">
    <location>
        <begin position="7"/>
        <end position="23"/>
    </location>
</feature>
<evidence type="ECO:0000256" key="1">
    <source>
        <dbReference type="ARBA" id="ARBA00004651"/>
    </source>
</evidence>
<dbReference type="InterPro" id="IPR020846">
    <property type="entry name" value="MFS_dom"/>
</dbReference>
<gene>
    <name evidence="9" type="ORF">JK636_12620</name>
</gene>
<comment type="similarity">
    <text evidence="2">Belongs to the major facilitator superfamily.</text>
</comment>
<evidence type="ECO:0000256" key="3">
    <source>
        <dbReference type="ARBA" id="ARBA00022448"/>
    </source>
</evidence>
<feature type="transmembrane region" description="Helical" evidence="7">
    <location>
        <begin position="104"/>
        <end position="126"/>
    </location>
</feature>
<keyword evidence="10" id="KW-1185">Reference proteome</keyword>
<keyword evidence="3" id="KW-0813">Transport</keyword>
<feature type="domain" description="Major facilitator superfamily (MFS) profile" evidence="8">
    <location>
        <begin position="9"/>
        <end position="402"/>
    </location>
</feature>
<dbReference type="RefSeq" id="WP_202749356.1">
    <property type="nucleotide sequence ID" value="NZ_JAESWC010000007.1"/>
</dbReference>
<dbReference type="Gene3D" id="1.20.1250.20">
    <property type="entry name" value="MFS general substrate transporter like domains"/>
    <property type="match status" value="2"/>
</dbReference>
<dbReference type="InterPro" id="IPR051788">
    <property type="entry name" value="MFS_Transporter"/>
</dbReference>
<dbReference type="PROSITE" id="PS50850">
    <property type="entry name" value="MFS"/>
    <property type="match status" value="1"/>
</dbReference>
<protein>
    <submittedName>
        <fullName evidence="9">MFS transporter</fullName>
    </submittedName>
</protein>
<organism evidence="9 10">
    <name type="scientific">Clostridium rhizosphaerae</name>
    <dbReference type="NCBI Taxonomy" id="2803861"/>
    <lineage>
        <taxon>Bacteria</taxon>
        <taxon>Bacillati</taxon>
        <taxon>Bacillota</taxon>
        <taxon>Clostridia</taxon>
        <taxon>Eubacteriales</taxon>
        <taxon>Clostridiaceae</taxon>
        <taxon>Clostridium</taxon>
    </lineage>
</organism>
<dbReference type="InterPro" id="IPR011701">
    <property type="entry name" value="MFS"/>
</dbReference>
<feature type="transmembrane region" description="Helical" evidence="7">
    <location>
        <begin position="169"/>
        <end position="189"/>
    </location>
</feature>
<dbReference type="Proteomes" id="UP000632377">
    <property type="component" value="Unassembled WGS sequence"/>
</dbReference>
<dbReference type="SUPFAM" id="SSF103473">
    <property type="entry name" value="MFS general substrate transporter"/>
    <property type="match status" value="1"/>
</dbReference>
<feature type="transmembrane region" description="Helical" evidence="7">
    <location>
        <begin position="43"/>
        <end position="67"/>
    </location>
</feature>
<dbReference type="Pfam" id="PF07690">
    <property type="entry name" value="MFS_1"/>
    <property type="match status" value="2"/>
</dbReference>
<comment type="subcellular location">
    <subcellularLocation>
        <location evidence="1">Cell membrane</location>
        <topology evidence="1">Multi-pass membrane protein</topology>
    </subcellularLocation>
</comment>
<evidence type="ECO:0000259" key="8">
    <source>
        <dbReference type="PROSITE" id="PS50850"/>
    </source>
</evidence>
<evidence type="ECO:0000313" key="9">
    <source>
        <dbReference type="EMBL" id="MBL4936602.1"/>
    </source>
</evidence>
<feature type="transmembrane region" description="Helical" evidence="7">
    <location>
        <begin position="74"/>
        <end position="92"/>
    </location>
</feature>
<evidence type="ECO:0000256" key="6">
    <source>
        <dbReference type="ARBA" id="ARBA00023136"/>
    </source>
</evidence>
<feature type="transmembrane region" description="Helical" evidence="7">
    <location>
        <begin position="378"/>
        <end position="398"/>
    </location>
</feature>
<name>A0ABS1TB73_9CLOT</name>
<feature type="transmembrane region" description="Helical" evidence="7">
    <location>
        <begin position="333"/>
        <end position="358"/>
    </location>
</feature>
<reference evidence="9 10" key="1">
    <citation type="submission" date="2021-01" db="EMBL/GenBank/DDBJ databases">
        <title>Genome public.</title>
        <authorList>
            <person name="Liu C."/>
            <person name="Sun Q."/>
        </authorList>
    </citation>
    <scope>NUCLEOTIDE SEQUENCE [LARGE SCALE GENOMIC DNA]</scope>
    <source>
        <strain evidence="9 10">YIM B02515</strain>
    </source>
</reference>
<keyword evidence="4 7" id="KW-0812">Transmembrane</keyword>
<evidence type="ECO:0000256" key="7">
    <source>
        <dbReference type="SAM" id="Phobius"/>
    </source>
</evidence>
<feature type="transmembrane region" description="Helical" evidence="7">
    <location>
        <begin position="138"/>
        <end position="157"/>
    </location>
</feature>
<keyword evidence="6 7" id="KW-0472">Membrane</keyword>
<dbReference type="EMBL" id="JAESWC010000007">
    <property type="protein sequence ID" value="MBL4936602.1"/>
    <property type="molecule type" value="Genomic_DNA"/>
</dbReference>
<dbReference type="PANTHER" id="PTHR23514">
    <property type="entry name" value="BYPASS OF STOP CODON PROTEIN 6"/>
    <property type="match status" value="1"/>
</dbReference>
<evidence type="ECO:0000313" key="10">
    <source>
        <dbReference type="Proteomes" id="UP000632377"/>
    </source>
</evidence>
<comment type="caution">
    <text evidence="9">The sequence shown here is derived from an EMBL/GenBank/DDBJ whole genome shotgun (WGS) entry which is preliminary data.</text>
</comment>
<feature type="transmembrane region" description="Helical" evidence="7">
    <location>
        <begin position="246"/>
        <end position="265"/>
    </location>
</feature>
<proteinExistence type="inferred from homology"/>
<feature type="transmembrane region" description="Helical" evidence="7">
    <location>
        <begin position="277"/>
        <end position="295"/>
    </location>
</feature>
<dbReference type="PANTHER" id="PTHR23514:SF3">
    <property type="entry name" value="BYPASS OF STOP CODON PROTEIN 6"/>
    <property type="match status" value="1"/>
</dbReference>
<feature type="transmembrane region" description="Helical" evidence="7">
    <location>
        <begin position="210"/>
        <end position="234"/>
    </location>
</feature>
<dbReference type="InterPro" id="IPR036259">
    <property type="entry name" value="MFS_trans_sf"/>
</dbReference>
<sequence length="408" mass="44593">MKKRNYYLLLIIVFGGFLVFGFSENIKGPAIPKMQADFSLSEMQIGLLLALNSLGCLLACSFTGFLTKRFGIRFSSLLAFGSMALAGVFIYISASYRTLSASYFLMYIGNGVLEIALGVLAARVFTKNTGMMMNLSHFFYGLSSTVAPIFATALMGAKFSGKDIGWHGMYLIMLSLSLLPFIIALFTKFPGDDIKEEERMPFKEYIKDPSAWLIVIILSFGVISELSVGGWLVNFLEKTYYWNVNTASKLLSAFFLTFTLSRLLLGPLTDKIGFVKSLIIFSGVSGLLTLAGIFIGKNGAFLFALAGAGIAPIYPTTMAFLAKRYPKDSDTAISFTVTLMGIGSVIGNFLVGSIIDLFKNIFTNRYGIEIGMASGMKAGYSFVGICALLCSLTAVLLYRTLKRRNEVI</sequence>